<proteinExistence type="predicted"/>
<dbReference type="Gene3D" id="1.20.58.1040">
    <property type="match status" value="1"/>
</dbReference>
<feature type="domain" description="X8" evidence="3">
    <location>
        <begin position="28"/>
        <end position="102"/>
    </location>
</feature>
<organism evidence="4 5">
    <name type="scientific">Artemisia annua</name>
    <name type="common">Sweet wormwood</name>
    <dbReference type="NCBI Taxonomy" id="35608"/>
    <lineage>
        <taxon>Eukaryota</taxon>
        <taxon>Viridiplantae</taxon>
        <taxon>Streptophyta</taxon>
        <taxon>Embryophyta</taxon>
        <taxon>Tracheophyta</taxon>
        <taxon>Spermatophyta</taxon>
        <taxon>Magnoliopsida</taxon>
        <taxon>eudicotyledons</taxon>
        <taxon>Gunneridae</taxon>
        <taxon>Pentapetalae</taxon>
        <taxon>asterids</taxon>
        <taxon>campanulids</taxon>
        <taxon>Asterales</taxon>
        <taxon>Asteraceae</taxon>
        <taxon>Asteroideae</taxon>
        <taxon>Anthemideae</taxon>
        <taxon>Artemisiinae</taxon>
        <taxon>Artemisia</taxon>
    </lineage>
</organism>
<gene>
    <name evidence="4" type="ORF">CTI12_AA312700</name>
</gene>
<comment type="caution">
    <text evidence="4">The sequence shown here is derived from an EMBL/GenBank/DDBJ whole genome shotgun (WGS) entry which is preliminary data.</text>
</comment>
<dbReference type="Proteomes" id="UP000245207">
    <property type="component" value="Unassembled WGS sequence"/>
</dbReference>
<feature type="chain" id="PRO_5015526495" evidence="2">
    <location>
        <begin position="27"/>
        <end position="208"/>
    </location>
</feature>
<feature type="signal peptide" evidence="2">
    <location>
        <begin position="1"/>
        <end position="26"/>
    </location>
</feature>
<dbReference type="STRING" id="35608.A0A2U1N315"/>
<keyword evidence="5" id="KW-1185">Reference proteome</keyword>
<dbReference type="EMBL" id="PKPP01003744">
    <property type="protein sequence ID" value="PWA67889.1"/>
    <property type="molecule type" value="Genomic_DNA"/>
</dbReference>
<dbReference type="GO" id="GO:0009506">
    <property type="term" value="C:plasmodesma"/>
    <property type="evidence" value="ECO:0007669"/>
    <property type="project" value="UniProtKB-ARBA"/>
</dbReference>
<evidence type="ECO:0000256" key="2">
    <source>
        <dbReference type="SAM" id="SignalP"/>
    </source>
</evidence>
<keyword evidence="1 2" id="KW-0732">Signal</keyword>
<sequence>MAKVNYPLCFIGFFLFVIVCSNHVEGTMWCVAKSQASDSKLQEVLDFLCAQLDCKEILPGGSCFDPDTHQSHASYAIDLNYRINGLCDDSYATFALTDPCNYRNMYLPMSDPKRFGLSLKIIDMHTVKRSMSLTTRGAGQLFPSITQLQFKHPVRLYHNNITKILRSNNPIFFAGVDKPITFTVLPTVPFSPIPSFASPSIIDTGYKM</sequence>
<dbReference type="OrthoDB" id="1928574at2759"/>
<accession>A0A2U1N315</accession>
<protein>
    <submittedName>
        <fullName evidence="4">X8 domain-containing protein</fullName>
    </submittedName>
</protein>
<evidence type="ECO:0000259" key="3">
    <source>
        <dbReference type="SMART" id="SM00768"/>
    </source>
</evidence>
<evidence type="ECO:0000313" key="5">
    <source>
        <dbReference type="Proteomes" id="UP000245207"/>
    </source>
</evidence>
<dbReference type="PANTHER" id="PTHR31044:SF147">
    <property type="entry name" value="CARBOHYDRATE-BINDING X8 DOMAIN PROTEIN"/>
    <property type="match status" value="1"/>
</dbReference>
<evidence type="ECO:0000313" key="4">
    <source>
        <dbReference type="EMBL" id="PWA67889.1"/>
    </source>
</evidence>
<evidence type="ECO:0000256" key="1">
    <source>
        <dbReference type="ARBA" id="ARBA00022729"/>
    </source>
</evidence>
<reference evidence="4 5" key="1">
    <citation type="journal article" date="2018" name="Mol. Plant">
        <title>The genome of Artemisia annua provides insight into the evolution of Asteraceae family and artemisinin biosynthesis.</title>
        <authorList>
            <person name="Shen Q."/>
            <person name="Zhang L."/>
            <person name="Liao Z."/>
            <person name="Wang S."/>
            <person name="Yan T."/>
            <person name="Shi P."/>
            <person name="Liu M."/>
            <person name="Fu X."/>
            <person name="Pan Q."/>
            <person name="Wang Y."/>
            <person name="Lv Z."/>
            <person name="Lu X."/>
            <person name="Zhang F."/>
            <person name="Jiang W."/>
            <person name="Ma Y."/>
            <person name="Chen M."/>
            <person name="Hao X."/>
            <person name="Li L."/>
            <person name="Tang Y."/>
            <person name="Lv G."/>
            <person name="Zhou Y."/>
            <person name="Sun X."/>
            <person name="Brodelius P.E."/>
            <person name="Rose J.K.C."/>
            <person name="Tang K."/>
        </authorList>
    </citation>
    <scope>NUCLEOTIDE SEQUENCE [LARGE SCALE GENOMIC DNA]</scope>
    <source>
        <strain evidence="5">cv. Huhao1</strain>
        <tissue evidence="4">Leaf</tissue>
    </source>
</reference>
<name>A0A2U1N315_ARTAN</name>
<dbReference type="InterPro" id="IPR012946">
    <property type="entry name" value="X8"/>
</dbReference>
<dbReference type="InterPro" id="IPR044788">
    <property type="entry name" value="X8_dom_prot"/>
</dbReference>
<dbReference type="Pfam" id="PF07983">
    <property type="entry name" value="X8"/>
    <property type="match status" value="1"/>
</dbReference>
<dbReference type="AlphaFoldDB" id="A0A2U1N315"/>
<dbReference type="SMART" id="SM00768">
    <property type="entry name" value="X8"/>
    <property type="match status" value="1"/>
</dbReference>
<dbReference type="PANTHER" id="PTHR31044">
    <property type="entry name" value="BETA-1,3 GLUCANASE"/>
    <property type="match status" value="1"/>
</dbReference>